<feature type="region of interest" description="Disordered" evidence="1">
    <location>
        <begin position="44"/>
        <end position="72"/>
    </location>
</feature>
<feature type="compositionally biased region" description="Acidic residues" evidence="1">
    <location>
        <begin position="63"/>
        <end position="72"/>
    </location>
</feature>
<protein>
    <submittedName>
        <fullName evidence="2">Uncharacterized protein</fullName>
    </submittedName>
</protein>
<sequence length="72" mass="8316">MFALTLDRHSNDDLRLVWVKKGQHPLKRQILHRKHLDKMAAEVTLGREASEEGDKTSNIVDDIGSDDEFQIF</sequence>
<evidence type="ECO:0000313" key="2">
    <source>
        <dbReference type="EMBL" id="CAK6954487.1"/>
    </source>
</evidence>
<name>A0AAV1N4N4_SCOSC</name>
<dbReference type="EMBL" id="CAWUFR010000017">
    <property type="protein sequence ID" value="CAK6954487.1"/>
    <property type="molecule type" value="Genomic_DNA"/>
</dbReference>
<comment type="caution">
    <text evidence="2">The sequence shown here is derived from an EMBL/GenBank/DDBJ whole genome shotgun (WGS) entry which is preliminary data.</text>
</comment>
<reference evidence="2 3" key="1">
    <citation type="submission" date="2024-01" db="EMBL/GenBank/DDBJ databases">
        <authorList>
            <person name="Alioto T."/>
            <person name="Alioto T."/>
            <person name="Gomez Garrido J."/>
        </authorList>
    </citation>
    <scope>NUCLEOTIDE SEQUENCE [LARGE SCALE GENOMIC DNA]</scope>
</reference>
<evidence type="ECO:0000313" key="3">
    <source>
        <dbReference type="Proteomes" id="UP001314229"/>
    </source>
</evidence>
<evidence type="ECO:0000256" key="1">
    <source>
        <dbReference type="SAM" id="MobiDB-lite"/>
    </source>
</evidence>
<gene>
    <name evidence="2" type="ORF">FSCOSCO3_A001409</name>
</gene>
<accession>A0AAV1N4N4</accession>
<organism evidence="2 3">
    <name type="scientific">Scomber scombrus</name>
    <name type="common">Atlantic mackerel</name>
    <name type="synonym">Scomber vernalis</name>
    <dbReference type="NCBI Taxonomy" id="13677"/>
    <lineage>
        <taxon>Eukaryota</taxon>
        <taxon>Metazoa</taxon>
        <taxon>Chordata</taxon>
        <taxon>Craniata</taxon>
        <taxon>Vertebrata</taxon>
        <taxon>Euteleostomi</taxon>
        <taxon>Actinopterygii</taxon>
        <taxon>Neopterygii</taxon>
        <taxon>Teleostei</taxon>
        <taxon>Neoteleostei</taxon>
        <taxon>Acanthomorphata</taxon>
        <taxon>Pelagiaria</taxon>
        <taxon>Scombriformes</taxon>
        <taxon>Scombridae</taxon>
        <taxon>Scomber</taxon>
    </lineage>
</organism>
<keyword evidence="3" id="KW-1185">Reference proteome</keyword>
<proteinExistence type="predicted"/>
<dbReference type="AlphaFoldDB" id="A0AAV1N4N4"/>
<dbReference type="Proteomes" id="UP001314229">
    <property type="component" value="Unassembled WGS sequence"/>
</dbReference>